<gene>
    <name evidence="7" type="primary">scrR</name>
    <name evidence="7" type="ORF">BBEV_1342</name>
</gene>
<accession>A0A1D7QUP4</accession>
<dbReference type="STRING" id="632773.BBEV_1342"/>
<evidence type="ECO:0000313" key="7">
    <source>
        <dbReference type="EMBL" id="AOM82705.1"/>
    </source>
</evidence>
<dbReference type="PANTHER" id="PTHR30146:SF95">
    <property type="entry name" value="RIBOSE OPERON REPRESSOR"/>
    <property type="match status" value="1"/>
</dbReference>
<evidence type="ECO:0000256" key="4">
    <source>
        <dbReference type="ARBA" id="ARBA00023163"/>
    </source>
</evidence>
<dbReference type="KEGG" id="bbev:BBEV_1342"/>
<dbReference type="InterPro" id="IPR001761">
    <property type="entry name" value="Peripla_BP/Lac1_sug-bd_dom"/>
</dbReference>
<evidence type="ECO:0000256" key="2">
    <source>
        <dbReference type="ARBA" id="ARBA00023015"/>
    </source>
</evidence>
<dbReference type="SUPFAM" id="SSF47413">
    <property type="entry name" value="lambda repressor-like DNA-binding domains"/>
    <property type="match status" value="1"/>
</dbReference>
<dbReference type="Proteomes" id="UP000094463">
    <property type="component" value="Chromosome"/>
</dbReference>
<dbReference type="InterPro" id="IPR000843">
    <property type="entry name" value="HTH_LacI"/>
</dbReference>
<name>A0A1D7QUP4_9BACI</name>
<dbReference type="InterPro" id="IPR010982">
    <property type="entry name" value="Lambda_DNA-bd_dom_sf"/>
</dbReference>
<dbReference type="PROSITE" id="PS50932">
    <property type="entry name" value="HTH_LACI_2"/>
    <property type="match status" value="1"/>
</dbReference>
<keyword evidence="4" id="KW-0804">Transcription</keyword>
<keyword evidence="1" id="KW-0678">Repressor</keyword>
<dbReference type="RefSeq" id="WP_069364764.1">
    <property type="nucleotide sequence ID" value="NZ_CP012502.1"/>
</dbReference>
<sequence>MVTIKDIAREAGVSVTSVSRVLNDRGYLSDDLKNSVYEAMEKLNYLPNEMARSLQRKKTSVIGLIIPDVAHPFFSQWTKVIEQEAFKRGYKILLCNSDHDAVKEQEYVDMLQASRVDGLIFASHTQDIRHFEMLAQPVLAFERDLGPQIPRITSDHHSGGKMAIEHLYGKGCRSILIAGGHSDLKIAGEDRYSGAIHALEDLGVHYEWIHGDYNTLKLEVLREKIIHHLQAAERQFDGIFAGSDVIAGMAVQIAKEKGLLVPDDIKITGYDGAELSIYMPCTITTILQPIDEMARTSVTLLIDQIENPDKRSKSPEPFKVKLRQGMTT</sequence>
<feature type="compositionally biased region" description="Basic and acidic residues" evidence="5">
    <location>
        <begin position="308"/>
        <end position="319"/>
    </location>
</feature>
<feature type="region of interest" description="Disordered" evidence="5">
    <location>
        <begin position="308"/>
        <end position="328"/>
    </location>
</feature>
<evidence type="ECO:0000256" key="1">
    <source>
        <dbReference type="ARBA" id="ARBA00022491"/>
    </source>
</evidence>
<feature type="domain" description="HTH lacI-type" evidence="6">
    <location>
        <begin position="2"/>
        <end position="56"/>
    </location>
</feature>
<dbReference type="CDD" id="cd01392">
    <property type="entry name" value="HTH_LacI"/>
    <property type="match status" value="1"/>
</dbReference>
<dbReference type="SUPFAM" id="SSF53822">
    <property type="entry name" value="Periplasmic binding protein-like I"/>
    <property type="match status" value="1"/>
</dbReference>
<dbReference type="PANTHER" id="PTHR30146">
    <property type="entry name" value="LACI-RELATED TRANSCRIPTIONAL REPRESSOR"/>
    <property type="match status" value="1"/>
</dbReference>
<dbReference type="EMBL" id="CP012502">
    <property type="protein sequence ID" value="AOM82705.1"/>
    <property type="molecule type" value="Genomic_DNA"/>
</dbReference>
<dbReference type="PRINTS" id="PR00036">
    <property type="entry name" value="HTHLACI"/>
</dbReference>
<keyword evidence="8" id="KW-1185">Reference proteome</keyword>
<dbReference type="PROSITE" id="PS00356">
    <property type="entry name" value="HTH_LACI_1"/>
    <property type="match status" value="1"/>
</dbReference>
<keyword evidence="3" id="KW-0238">DNA-binding</keyword>
<organism evidence="7 8">
    <name type="scientific">Salisediminibacterium beveridgei</name>
    <dbReference type="NCBI Taxonomy" id="632773"/>
    <lineage>
        <taxon>Bacteria</taxon>
        <taxon>Bacillati</taxon>
        <taxon>Bacillota</taxon>
        <taxon>Bacilli</taxon>
        <taxon>Bacillales</taxon>
        <taxon>Bacillaceae</taxon>
        <taxon>Salisediminibacterium</taxon>
    </lineage>
</organism>
<proteinExistence type="predicted"/>
<protein>
    <submittedName>
        <fullName evidence="7">Sucrose operon repressor ScrR, LacI family</fullName>
    </submittedName>
</protein>
<dbReference type="PATRIC" id="fig|632773.3.peg.1417"/>
<evidence type="ECO:0000259" key="6">
    <source>
        <dbReference type="PROSITE" id="PS50932"/>
    </source>
</evidence>
<evidence type="ECO:0000256" key="3">
    <source>
        <dbReference type="ARBA" id="ARBA00023125"/>
    </source>
</evidence>
<dbReference type="Pfam" id="PF00532">
    <property type="entry name" value="Peripla_BP_1"/>
    <property type="match status" value="1"/>
</dbReference>
<evidence type="ECO:0000256" key="5">
    <source>
        <dbReference type="SAM" id="MobiDB-lite"/>
    </source>
</evidence>
<dbReference type="GO" id="GO:0000976">
    <property type="term" value="F:transcription cis-regulatory region binding"/>
    <property type="evidence" value="ECO:0007669"/>
    <property type="project" value="TreeGrafter"/>
</dbReference>
<dbReference type="InterPro" id="IPR028082">
    <property type="entry name" value="Peripla_BP_I"/>
</dbReference>
<keyword evidence="2" id="KW-0805">Transcription regulation</keyword>
<dbReference type="OrthoDB" id="9796186at2"/>
<evidence type="ECO:0000313" key="8">
    <source>
        <dbReference type="Proteomes" id="UP000094463"/>
    </source>
</evidence>
<dbReference type="Pfam" id="PF00356">
    <property type="entry name" value="LacI"/>
    <property type="match status" value="1"/>
</dbReference>
<dbReference type="Gene3D" id="3.40.50.2300">
    <property type="match status" value="2"/>
</dbReference>
<dbReference type="Gene3D" id="1.10.260.40">
    <property type="entry name" value="lambda repressor-like DNA-binding domains"/>
    <property type="match status" value="1"/>
</dbReference>
<dbReference type="CDD" id="cd06291">
    <property type="entry name" value="PBP1_Qymf-like"/>
    <property type="match status" value="1"/>
</dbReference>
<dbReference type="SMART" id="SM00354">
    <property type="entry name" value="HTH_LACI"/>
    <property type="match status" value="1"/>
</dbReference>
<reference evidence="7 8" key="1">
    <citation type="submission" date="2015-08" db="EMBL/GenBank/DDBJ databases">
        <title>The complete genome sequence of Bacillus beveridgei MLTeJB.</title>
        <authorList>
            <person name="Hanson T.E."/>
            <person name="Mesa C."/>
            <person name="Basesman S.M."/>
            <person name="Oremland R.S."/>
        </authorList>
    </citation>
    <scope>NUCLEOTIDE SEQUENCE [LARGE SCALE GENOMIC DNA]</scope>
    <source>
        <strain evidence="7 8">MLTeJB</strain>
    </source>
</reference>
<dbReference type="AlphaFoldDB" id="A0A1D7QUP4"/>
<dbReference type="GO" id="GO:0003700">
    <property type="term" value="F:DNA-binding transcription factor activity"/>
    <property type="evidence" value="ECO:0007669"/>
    <property type="project" value="TreeGrafter"/>
</dbReference>